<dbReference type="AlphaFoldDB" id="A0AAV7SDB9"/>
<dbReference type="EMBL" id="JANPWB010000008">
    <property type="protein sequence ID" value="KAJ1161173.1"/>
    <property type="molecule type" value="Genomic_DNA"/>
</dbReference>
<sequence>MCYYGCPEEVFFDYHEDLIQQALALLEEVGSLDLLTPAARPHARPVGRASGGVAAAVAACSPPRDADREIEVSLRGRSRTRRVASVGVGGQKATQLAPGDRILKRGSLEVLQGDGHEGNVLQFGSGSVERRKRLGRAALNARAGAVKGRGLGGGGV</sequence>
<evidence type="ECO:0000313" key="2">
    <source>
        <dbReference type="Proteomes" id="UP001066276"/>
    </source>
</evidence>
<gene>
    <name evidence="1" type="ORF">NDU88_001660</name>
</gene>
<dbReference type="Proteomes" id="UP001066276">
    <property type="component" value="Chromosome 4_2"/>
</dbReference>
<organism evidence="1 2">
    <name type="scientific">Pleurodeles waltl</name>
    <name type="common">Iberian ribbed newt</name>
    <dbReference type="NCBI Taxonomy" id="8319"/>
    <lineage>
        <taxon>Eukaryota</taxon>
        <taxon>Metazoa</taxon>
        <taxon>Chordata</taxon>
        <taxon>Craniata</taxon>
        <taxon>Vertebrata</taxon>
        <taxon>Euteleostomi</taxon>
        <taxon>Amphibia</taxon>
        <taxon>Batrachia</taxon>
        <taxon>Caudata</taxon>
        <taxon>Salamandroidea</taxon>
        <taxon>Salamandridae</taxon>
        <taxon>Pleurodelinae</taxon>
        <taxon>Pleurodeles</taxon>
    </lineage>
</organism>
<evidence type="ECO:0000313" key="1">
    <source>
        <dbReference type="EMBL" id="KAJ1161173.1"/>
    </source>
</evidence>
<name>A0AAV7SDB9_PLEWA</name>
<keyword evidence="2" id="KW-1185">Reference proteome</keyword>
<comment type="caution">
    <text evidence="1">The sequence shown here is derived from an EMBL/GenBank/DDBJ whole genome shotgun (WGS) entry which is preliminary data.</text>
</comment>
<accession>A0AAV7SDB9</accession>
<proteinExistence type="predicted"/>
<protein>
    <submittedName>
        <fullName evidence="1">Uncharacterized protein</fullName>
    </submittedName>
</protein>
<reference evidence="1" key="1">
    <citation type="journal article" date="2022" name="bioRxiv">
        <title>Sequencing and chromosome-scale assembly of the giantPleurodeles waltlgenome.</title>
        <authorList>
            <person name="Brown T."/>
            <person name="Elewa A."/>
            <person name="Iarovenko S."/>
            <person name="Subramanian E."/>
            <person name="Araus A.J."/>
            <person name="Petzold A."/>
            <person name="Susuki M."/>
            <person name="Suzuki K.-i.T."/>
            <person name="Hayashi T."/>
            <person name="Toyoda A."/>
            <person name="Oliveira C."/>
            <person name="Osipova E."/>
            <person name="Leigh N.D."/>
            <person name="Simon A."/>
            <person name="Yun M.H."/>
        </authorList>
    </citation>
    <scope>NUCLEOTIDE SEQUENCE</scope>
    <source>
        <strain evidence="1">20211129_DDA</strain>
        <tissue evidence="1">Liver</tissue>
    </source>
</reference>